<evidence type="ECO:0000259" key="1">
    <source>
        <dbReference type="Pfam" id="PF00149"/>
    </source>
</evidence>
<dbReference type="OrthoDB" id="5448289at2"/>
<protein>
    <submittedName>
        <fullName evidence="2">DNA repair exonuclease SbcCD nuclease subunit</fullName>
    </submittedName>
</protein>
<accession>A0A1T4XT13</accession>
<dbReference type="InterPro" id="IPR004843">
    <property type="entry name" value="Calcineurin-like_PHP"/>
</dbReference>
<evidence type="ECO:0000313" key="3">
    <source>
        <dbReference type="Proteomes" id="UP000190027"/>
    </source>
</evidence>
<feature type="domain" description="Calcineurin-like phosphoesterase" evidence="1">
    <location>
        <begin position="21"/>
        <end position="202"/>
    </location>
</feature>
<evidence type="ECO:0000313" key="2">
    <source>
        <dbReference type="EMBL" id="SKA92677.1"/>
    </source>
</evidence>
<sequence length="324" mass="36787">MSNTHPIPEQLPRVRGNGLFLIGDPHVADIPPGHRLPGYREQVLSKLAACLDRARELEMPVVLLGDLFHRPRDNSNTLLVELMSLFRPHRPFVLVGNHDKHLARWTRDVSLAVLGEAGVIRLMQEPGLQFVLETPEAKVVVGATPDGHRLPRGLDREYVPDEATVLWFTHHNISFPDFLDRAGRIKELPGIDWLINGHIHRPQPQVQAGSTTWANPGNITRLTFSRRSSEKIPAAAIWTPGCEELTSWQVPHEPFYDVFPRQEFPPEEQEEHGESRFLEGLERLAMRRSSEGTGLREFLQANLNPEQPESALIWALYKEVVDNE</sequence>
<name>A0A1T4XT13_9BACT</name>
<keyword evidence="2" id="KW-0378">Hydrolase</keyword>
<dbReference type="GO" id="GO:0004527">
    <property type="term" value="F:exonuclease activity"/>
    <property type="evidence" value="ECO:0007669"/>
    <property type="project" value="UniProtKB-KW"/>
</dbReference>
<dbReference type="Proteomes" id="UP000190027">
    <property type="component" value="Unassembled WGS sequence"/>
</dbReference>
<proteinExistence type="predicted"/>
<dbReference type="InterPro" id="IPR029052">
    <property type="entry name" value="Metallo-depent_PP-like"/>
</dbReference>
<keyword evidence="3" id="KW-1185">Reference proteome</keyword>
<keyword evidence="2" id="KW-0269">Exonuclease</keyword>
<dbReference type="EMBL" id="FUYC01000016">
    <property type="protein sequence ID" value="SKA92677.1"/>
    <property type="molecule type" value="Genomic_DNA"/>
</dbReference>
<reference evidence="2 3" key="1">
    <citation type="submission" date="2017-02" db="EMBL/GenBank/DDBJ databases">
        <authorList>
            <person name="Peterson S.W."/>
        </authorList>
    </citation>
    <scope>NUCLEOTIDE SEQUENCE [LARGE SCALE GENOMIC DNA]</scope>
    <source>
        <strain evidence="2 3">DSM 16080</strain>
    </source>
</reference>
<dbReference type="Gene3D" id="3.60.21.10">
    <property type="match status" value="1"/>
</dbReference>
<dbReference type="SUPFAM" id="SSF56300">
    <property type="entry name" value="Metallo-dependent phosphatases"/>
    <property type="match status" value="1"/>
</dbReference>
<dbReference type="STRING" id="1121449.SAMN02745704_02441"/>
<keyword evidence="2" id="KW-0540">Nuclease</keyword>
<gene>
    <name evidence="2" type="ORF">SAMN02745704_02441</name>
</gene>
<dbReference type="AlphaFoldDB" id="A0A1T4XT13"/>
<dbReference type="RefSeq" id="WP_078717986.1">
    <property type="nucleotide sequence ID" value="NZ_FUYC01000016.1"/>
</dbReference>
<dbReference type="Pfam" id="PF00149">
    <property type="entry name" value="Metallophos"/>
    <property type="match status" value="1"/>
</dbReference>
<organism evidence="2 3">
    <name type="scientific">Paucidesulfovibrio gracilis DSM 16080</name>
    <dbReference type="NCBI Taxonomy" id="1121449"/>
    <lineage>
        <taxon>Bacteria</taxon>
        <taxon>Pseudomonadati</taxon>
        <taxon>Thermodesulfobacteriota</taxon>
        <taxon>Desulfovibrionia</taxon>
        <taxon>Desulfovibrionales</taxon>
        <taxon>Desulfovibrionaceae</taxon>
        <taxon>Paucidesulfovibrio</taxon>
    </lineage>
</organism>